<feature type="region of interest" description="Disordered" evidence="1">
    <location>
        <begin position="38"/>
        <end position="68"/>
    </location>
</feature>
<dbReference type="AlphaFoldDB" id="A0A833CPQ9"/>
<dbReference type="EMBL" id="WBWA01000003">
    <property type="protein sequence ID" value="KAB2666557.1"/>
    <property type="molecule type" value="Genomic_DNA"/>
</dbReference>
<name>A0A833CPQ9_9HYPH</name>
<comment type="caution">
    <text evidence="2">The sequence shown here is derived from an EMBL/GenBank/DDBJ whole genome shotgun (WGS) entry which is preliminary data.</text>
</comment>
<proteinExistence type="predicted"/>
<dbReference type="Proteomes" id="UP000430843">
    <property type="component" value="Unassembled WGS sequence"/>
</dbReference>
<reference evidence="2 3" key="1">
    <citation type="submission" date="2019-09" db="EMBL/GenBank/DDBJ databases">
        <title>Taxonomic organization of the family Brucellaceae based on a phylogenomic approach.</title>
        <authorList>
            <person name="Leclercq S."/>
            <person name="Cloeckaert A."/>
            <person name="Zygmunt M.S."/>
        </authorList>
    </citation>
    <scope>NUCLEOTIDE SEQUENCE [LARGE SCALE GENOMIC DNA]</scope>
    <source>
        <strain evidence="2 3">LMG 18957</strain>
    </source>
</reference>
<evidence type="ECO:0000313" key="3">
    <source>
        <dbReference type="Proteomes" id="UP000430843"/>
    </source>
</evidence>
<feature type="compositionally biased region" description="Basic and acidic residues" evidence="1">
    <location>
        <begin position="38"/>
        <end position="51"/>
    </location>
</feature>
<evidence type="ECO:0000313" key="2">
    <source>
        <dbReference type="EMBL" id="KAB2666557.1"/>
    </source>
</evidence>
<organism evidence="2 3">
    <name type="scientific">Brucella tritici</name>
    <dbReference type="NCBI Taxonomy" id="94626"/>
    <lineage>
        <taxon>Bacteria</taxon>
        <taxon>Pseudomonadati</taxon>
        <taxon>Pseudomonadota</taxon>
        <taxon>Alphaproteobacteria</taxon>
        <taxon>Hyphomicrobiales</taxon>
        <taxon>Brucellaceae</taxon>
        <taxon>Brucella/Ochrobactrum group</taxon>
        <taxon>Brucella</taxon>
    </lineage>
</organism>
<evidence type="ECO:0000256" key="1">
    <source>
        <dbReference type="SAM" id="MobiDB-lite"/>
    </source>
</evidence>
<keyword evidence="3" id="KW-1185">Reference proteome</keyword>
<gene>
    <name evidence="2" type="ORF">F9K91_05080</name>
</gene>
<feature type="compositionally biased region" description="Basic and acidic residues" evidence="1">
    <location>
        <begin position="97"/>
        <end position="106"/>
    </location>
</feature>
<evidence type="ECO:0008006" key="4">
    <source>
        <dbReference type="Google" id="ProtNLM"/>
    </source>
</evidence>
<accession>A0A833CPQ9</accession>
<dbReference type="PANTHER" id="PTHR24637">
    <property type="entry name" value="COLLAGEN"/>
    <property type="match status" value="1"/>
</dbReference>
<dbReference type="RefSeq" id="WP_151677339.1">
    <property type="nucleotide sequence ID" value="NZ_WBWA01000003.1"/>
</dbReference>
<sequence>MSKKTLAEQFHAKRTTAFNEAFWNTFLLELENAIRTIPKGEKGDTGEEGARGEQGPQGRPGDETSLRNNGTHIQYRIGAGPWFDLIDISDLLGPQGDRGEKGDPGEPFKIGASGTIADRDQYDAEEEGFTFLDEVNSRLYLRRSTPGEWSAAIPFGRGEQGEKGDTGEQGPVGPPGTTKYDELEGKPEIYTRAEIDELLQGYAKLSGATFTGGIRVEGDITGTGNVEGYQA</sequence>
<protein>
    <recommendedName>
        <fullName evidence="4">Collagen-like protein</fullName>
    </recommendedName>
</protein>
<feature type="region of interest" description="Disordered" evidence="1">
    <location>
        <begin position="94"/>
        <end position="113"/>
    </location>
</feature>
<feature type="region of interest" description="Disordered" evidence="1">
    <location>
        <begin position="151"/>
        <end position="178"/>
    </location>
</feature>